<organism evidence="5 6">
    <name type="scientific">Symbiodinium microadriaticum</name>
    <name type="common">Dinoflagellate</name>
    <name type="synonym">Zooxanthella microadriatica</name>
    <dbReference type="NCBI Taxonomy" id="2951"/>
    <lineage>
        <taxon>Eukaryota</taxon>
        <taxon>Sar</taxon>
        <taxon>Alveolata</taxon>
        <taxon>Dinophyceae</taxon>
        <taxon>Suessiales</taxon>
        <taxon>Symbiodiniaceae</taxon>
        <taxon>Symbiodinium</taxon>
    </lineage>
</organism>
<keyword evidence="6" id="KW-1185">Reference proteome</keyword>
<dbReference type="InterPro" id="IPR027477">
    <property type="entry name" value="Succ_DH/fumarate_Rdtase_cat_sf"/>
</dbReference>
<proteinExistence type="predicted"/>
<dbReference type="InterPro" id="IPR036188">
    <property type="entry name" value="FAD/NAD-bd_sf"/>
</dbReference>
<evidence type="ECO:0000256" key="2">
    <source>
        <dbReference type="ARBA" id="ARBA00023002"/>
    </source>
</evidence>
<dbReference type="GO" id="GO:0016491">
    <property type="term" value="F:oxidoreductase activity"/>
    <property type="evidence" value="ECO:0007669"/>
    <property type="project" value="UniProtKB-KW"/>
</dbReference>
<dbReference type="SUPFAM" id="SSF56425">
    <property type="entry name" value="Succinate dehydrogenase/fumarate reductase flavoprotein, catalytic domain"/>
    <property type="match status" value="1"/>
</dbReference>
<comment type="caution">
    <text evidence="5">The sequence shown here is derived from an EMBL/GenBank/DDBJ whole genome shotgun (WGS) entry which is preliminary data.</text>
</comment>
<name>A0A1Q9EWY6_SYMMI</name>
<dbReference type="InterPro" id="IPR003953">
    <property type="entry name" value="FAD-dep_OxRdtase_2_FAD-bd"/>
</dbReference>
<dbReference type="EMBL" id="LSRX01000051">
    <property type="protein sequence ID" value="OLQ11958.1"/>
    <property type="molecule type" value="Genomic_DNA"/>
</dbReference>
<feature type="domain" description="FAD-dependent oxidoreductase 2 FAD-binding" evidence="4">
    <location>
        <begin position="10"/>
        <end position="469"/>
    </location>
</feature>
<feature type="region of interest" description="Disordered" evidence="3">
    <location>
        <begin position="360"/>
        <end position="391"/>
    </location>
</feature>
<dbReference type="PANTHER" id="PTHR43400">
    <property type="entry name" value="FUMARATE REDUCTASE"/>
    <property type="match status" value="1"/>
</dbReference>
<keyword evidence="2" id="KW-0560">Oxidoreductase</keyword>
<accession>A0A1Q9EWY6</accession>
<dbReference type="Gene3D" id="3.90.700.10">
    <property type="entry name" value="Succinate dehydrogenase/fumarate reductase flavoprotein, catalytic domain"/>
    <property type="match status" value="1"/>
</dbReference>
<evidence type="ECO:0000256" key="3">
    <source>
        <dbReference type="SAM" id="MobiDB-lite"/>
    </source>
</evidence>
<feature type="compositionally biased region" description="Basic and acidic residues" evidence="3">
    <location>
        <begin position="360"/>
        <end position="371"/>
    </location>
</feature>
<evidence type="ECO:0000259" key="4">
    <source>
        <dbReference type="Pfam" id="PF00890"/>
    </source>
</evidence>
<dbReference type="PANTHER" id="PTHR43400:SF1">
    <property type="entry name" value="FUMARATE REDUCTASE"/>
    <property type="match status" value="1"/>
</dbReference>
<feature type="region of interest" description="Disordered" evidence="3">
    <location>
        <begin position="990"/>
        <end position="1027"/>
    </location>
</feature>
<dbReference type="AlphaFoldDB" id="A0A1Q9EWY6"/>
<dbReference type="Pfam" id="PF00890">
    <property type="entry name" value="FAD_binding_2"/>
    <property type="match status" value="1"/>
</dbReference>
<gene>
    <name evidence="5" type="primary">osm1</name>
    <name evidence="5" type="ORF">AK812_SmicGene4157</name>
</gene>
<dbReference type="Proteomes" id="UP000186817">
    <property type="component" value="Unassembled WGS sequence"/>
</dbReference>
<dbReference type="SUPFAM" id="SSF51905">
    <property type="entry name" value="FAD/NAD(P)-binding domain"/>
    <property type="match status" value="1"/>
</dbReference>
<protein>
    <submittedName>
        <fullName evidence="5">Putative fumarate reductase</fullName>
    </submittedName>
</protein>
<dbReference type="OrthoDB" id="10325874at2759"/>
<dbReference type="InterPro" id="IPR050315">
    <property type="entry name" value="FAD-oxidoreductase_2"/>
</dbReference>
<feature type="compositionally biased region" description="Basic and acidic residues" evidence="3">
    <location>
        <begin position="1011"/>
        <end position="1020"/>
    </location>
</feature>
<evidence type="ECO:0000313" key="5">
    <source>
        <dbReference type="EMBL" id="OLQ11958.1"/>
    </source>
</evidence>
<keyword evidence="1" id="KW-0285">Flavoprotein</keyword>
<sequence>MAAVFPANQVIVVGGGLAGMSAANTVVELGGRTILLDKSSFCGGNSTKATSGINGAGTKTQKGKSIPDTAEIFIADTLKGGAKKPELAKVLCANSAADVDWLVDKFDLDLSLVARLGGHSQPRTHRGKERFPGMTITYALIQMLEKVAEKTNRARIVTKAEVYKLLVNAGTVVGCEYKKAGKTVKEFGPMVLASGGFGADFGADSLLATYRPDLLHLPTTNGEHCTGDAIKMGEAIGAATIDLEWVQVHPTGLVKPDDPDAKVKFLAAEALRGVGGIVLDANGDRFCNELGRRDYVTGEMWKNKPPFRLCLNKAAADEIIWHAKHYTGRGVMKFYASGEDLAKDMGVPLQKIVDAHQKHFEAAKKQEKDPDGGPFPAYPSGKTWDEPSGKTGSGKKFFHNIIDGSKVPTEPFYVAIITPVIHYCMGGLECTVDAECIDKKSGKVIPGLYVAGEAAGGIHGNNRLGGNSLLDCVVFGRVAGKAACKFTFGAGEKFKPCPPPGELKACSLHSRWPAGGGPEFVVVGKCILFNKTGDATAPVGGLAPGKVAVLRAEAEVRVGVGKVKAGSVRIPQDDDFKVLVTAAANETSKIFNWIEHEVTLKAPWLCKRRHSLCYWAKTITRIGYPKSVEFTVIGSLRPHEELSVLASWLPEGLVTKGSREDEASIAAGWDDSHGEGLFNAWCSDGIPVQVPGSGEFIMTAGTHQAPLAMFLGVQVHPLMGLFTQSKGVTVTPRFVIRNLKVRMRNEDNWPPVPSRSAAIVEEHAGMPMPMMGMSPGMSPGMPMGMNNMGMSPGMSGMGMPMGMPMMGGMGGMGGMGMNAMGMPMMQMNPMAMMSMAAMMNNMMEPQEEKTVEPPPDPIDSRVRDICRHFGIEEKICEKLNKAMKTREDFDEDMQVLWHIMERGAQNNKKAVDVMLVKIRELNNGTFIGKDLLDPEIKDFASKYNLDDQLLHRLIKTMKKRKHHKSQDLKDMDERIGNAKHPSGLLVRMLEGLEENGKMPPAPGWLTQSQPGRREPAEKTRASRSRSR</sequence>
<dbReference type="Gene3D" id="3.50.50.60">
    <property type="entry name" value="FAD/NAD(P)-binding domain"/>
    <property type="match status" value="1"/>
</dbReference>
<evidence type="ECO:0000313" key="6">
    <source>
        <dbReference type="Proteomes" id="UP000186817"/>
    </source>
</evidence>
<evidence type="ECO:0000256" key="1">
    <source>
        <dbReference type="ARBA" id="ARBA00022630"/>
    </source>
</evidence>
<reference evidence="5 6" key="1">
    <citation type="submission" date="2016-02" db="EMBL/GenBank/DDBJ databases">
        <title>Genome analysis of coral dinoflagellate symbionts highlights evolutionary adaptations to a symbiotic lifestyle.</title>
        <authorList>
            <person name="Aranda M."/>
            <person name="Li Y."/>
            <person name="Liew Y.J."/>
            <person name="Baumgarten S."/>
            <person name="Simakov O."/>
            <person name="Wilson M."/>
            <person name="Piel J."/>
            <person name="Ashoor H."/>
            <person name="Bougouffa S."/>
            <person name="Bajic V.B."/>
            <person name="Ryu T."/>
            <person name="Ravasi T."/>
            <person name="Bayer T."/>
            <person name="Micklem G."/>
            <person name="Kim H."/>
            <person name="Bhak J."/>
            <person name="Lajeunesse T.C."/>
            <person name="Voolstra C.R."/>
        </authorList>
    </citation>
    <scope>NUCLEOTIDE SEQUENCE [LARGE SCALE GENOMIC DNA]</scope>
    <source>
        <strain evidence="5 6">CCMP2467</strain>
    </source>
</reference>